<dbReference type="AlphaFoldDB" id="A0A445CTX4"/>
<keyword evidence="2" id="KW-0238">DNA-binding</keyword>
<dbReference type="InterPro" id="IPR036093">
    <property type="entry name" value="NAC_dom_sf"/>
</dbReference>
<dbReference type="PROSITE" id="PS51005">
    <property type="entry name" value="NAC"/>
    <property type="match status" value="1"/>
</dbReference>
<dbReference type="STRING" id="3818.A0A445CTX4"/>
<dbReference type="EMBL" id="SDMP01000006">
    <property type="protein sequence ID" value="RYR54344.1"/>
    <property type="molecule type" value="Genomic_DNA"/>
</dbReference>
<evidence type="ECO:0000313" key="7">
    <source>
        <dbReference type="EMBL" id="RYR54344.1"/>
    </source>
</evidence>
<dbReference type="PANTHER" id="PTHR31719:SF252">
    <property type="entry name" value="NAC DOMAIN-CONTAINING PROTEIN"/>
    <property type="match status" value="1"/>
</dbReference>
<dbReference type="Proteomes" id="UP000289738">
    <property type="component" value="Chromosome A06"/>
</dbReference>
<evidence type="ECO:0000313" key="8">
    <source>
        <dbReference type="Proteomes" id="UP000289738"/>
    </source>
</evidence>
<dbReference type="Gramene" id="arahy.Tifrunner.gnm2.ann2.Ah06g321400.1">
    <property type="protein sequence ID" value="arahy.Tifrunner.gnm2.ann2.Ah06g321400.1-CDS"/>
    <property type="gene ID" value="arahy.Tifrunner.gnm2.ann2.Ah06g321400"/>
</dbReference>
<dbReference type="GO" id="GO:0003677">
    <property type="term" value="F:DNA binding"/>
    <property type="evidence" value="ECO:0007669"/>
    <property type="project" value="UniProtKB-KW"/>
</dbReference>
<evidence type="ECO:0000256" key="4">
    <source>
        <dbReference type="ARBA" id="ARBA00023242"/>
    </source>
</evidence>
<evidence type="ECO:0000256" key="2">
    <source>
        <dbReference type="ARBA" id="ARBA00023125"/>
    </source>
</evidence>
<dbReference type="Gene3D" id="2.170.150.80">
    <property type="entry name" value="NAC domain"/>
    <property type="match status" value="1"/>
</dbReference>
<organism evidence="7 8">
    <name type="scientific">Arachis hypogaea</name>
    <name type="common">Peanut</name>
    <dbReference type="NCBI Taxonomy" id="3818"/>
    <lineage>
        <taxon>Eukaryota</taxon>
        <taxon>Viridiplantae</taxon>
        <taxon>Streptophyta</taxon>
        <taxon>Embryophyta</taxon>
        <taxon>Tracheophyta</taxon>
        <taxon>Spermatophyta</taxon>
        <taxon>Magnoliopsida</taxon>
        <taxon>eudicotyledons</taxon>
        <taxon>Gunneridae</taxon>
        <taxon>Pentapetalae</taxon>
        <taxon>rosids</taxon>
        <taxon>fabids</taxon>
        <taxon>Fabales</taxon>
        <taxon>Fabaceae</taxon>
        <taxon>Papilionoideae</taxon>
        <taxon>50 kb inversion clade</taxon>
        <taxon>dalbergioids sensu lato</taxon>
        <taxon>Dalbergieae</taxon>
        <taxon>Pterocarpus clade</taxon>
        <taxon>Arachis</taxon>
    </lineage>
</organism>
<dbReference type="SMR" id="A0A445CTX4"/>
<comment type="caution">
    <text evidence="7">The sequence shown here is derived from an EMBL/GenBank/DDBJ whole genome shotgun (WGS) entry which is preliminary data.</text>
</comment>
<evidence type="ECO:0000256" key="3">
    <source>
        <dbReference type="ARBA" id="ARBA00023163"/>
    </source>
</evidence>
<dbReference type="Pfam" id="PF02365">
    <property type="entry name" value="NAM"/>
    <property type="match status" value="1"/>
</dbReference>
<dbReference type="GO" id="GO:0006355">
    <property type="term" value="P:regulation of DNA-templated transcription"/>
    <property type="evidence" value="ECO:0007669"/>
    <property type="project" value="InterPro"/>
</dbReference>
<keyword evidence="1" id="KW-0805">Transcription regulation</keyword>
<keyword evidence="3" id="KW-0804">Transcription</keyword>
<proteinExistence type="predicted"/>
<protein>
    <recommendedName>
        <fullName evidence="6">NAC domain-containing protein</fullName>
    </recommendedName>
</protein>
<feature type="compositionally biased region" description="Acidic residues" evidence="5">
    <location>
        <begin position="231"/>
        <end position="241"/>
    </location>
</feature>
<accession>A0A445CTX4</accession>
<dbReference type="InterPro" id="IPR003441">
    <property type="entry name" value="NAC-dom"/>
</dbReference>
<feature type="compositionally biased region" description="Polar residues" evidence="5">
    <location>
        <begin position="255"/>
        <end position="273"/>
    </location>
</feature>
<name>A0A445CTX4_ARAHY</name>
<feature type="region of interest" description="Disordered" evidence="5">
    <location>
        <begin position="222"/>
        <end position="273"/>
    </location>
</feature>
<feature type="domain" description="NAC" evidence="6">
    <location>
        <begin position="70"/>
        <end position="216"/>
    </location>
</feature>
<dbReference type="SUPFAM" id="SSF101941">
    <property type="entry name" value="NAC domain"/>
    <property type="match status" value="1"/>
</dbReference>
<reference evidence="7 8" key="1">
    <citation type="submission" date="2019-01" db="EMBL/GenBank/DDBJ databases">
        <title>Sequencing of cultivated peanut Arachis hypogaea provides insights into genome evolution and oil improvement.</title>
        <authorList>
            <person name="Chen X."/>
        </authorList>
    </citation>
    <scope>NUCLEOTIDE SEQUENCE [LARGE SCALE GENOMIC DNA]</scope>
    <source>
        <strain evidence="8">cv. Fuhuasheng</strain>
        <tissue evidence="7">Leaves</tissue>
    </source>
</reference>
<gene>
    <name evidence="7" type="ORF">Ahy_A06g029598</name>
</gene>
<evidence type="ECO:0000256" key="5">
    <source>
        <dbReference type="SAM" id="MobiDB-lite"/>
    </source>
</evidence>
<evidence type="ECO:0000259" key="6">
    <source>
        <dbReference type="PROSITE" id="PS51005"/>
    </source>
</evidence>
<keyword evidence="8" id="KW-1185">Reference proteome</keyword>
<evidence type="ECO:0000256" key="1">
    <source>
        <dbReference type="ARBA" id="ARBA00023015"/>
    </source>
</evidence>
<keyword evidence="4" id="KW-0539">Nucleus</keyword>
<dbReference type="PANTHER" id="PTHR31719">
    <property type="entry name" value="NAC TRANSCRIPTION FACTOR 56"/>
    <property type="match status" value="1"/>
</dbReference>
<sequence>MSCIYKLTHTHFSLSSHIKQHCSLSHPSNPSIFFFQRGVPLKPPFFFFFFFFFEMDNRLATNSSYASLRLPVGYRFCPSDEVFVSCYLKNKALSKTLDFDVVPVFDVFNTEPKNLPSGGKVFLETKYFYFDLKERVFEDNNKIEAGKGHWKRVGKGNQELLNNNNKLIGFKTKFVFWRKKNRTQFLKTKWVMFEFRVFLNPSQIMSSWAGYKIYLKKDKRRNKKAKFSCEESSDDDEEEEAERASEVNFADEISGINTGPLSPTSSNESSVTN</sequence>